<evidence type="ECO:0000256" key="2">
    <source>
        <dbReference type="ARBA" id="ARBA00022481"/>
    </source>
</evidence>
<protein>
    <submittedName>
        <fullName evidence="4">Type IV pilus assembly protein PilA</fullName>
    </submittedName>
</protein>
<dbReference type="PANTHER" id="PTHR30093:SF34">
    <property type="entry name" value="PREPILIN PEPTIDASE-DEPENDENT PROTEIN D"/>
    <property type="match status" value="1"/>
</dbReference>
<dbReference type="OrthoDB" id="5918848at2"/>
<evidence type="ECO:0000256" key="3">
    <source>
        <dbReference type="SAM" id="Phobius"/>
    </source>
</evidence>
<keyword evidence="3" id="KW-0812">Transmembrane</keyword>
<evidence type="ECO:0000313" key="4">
    <source>
        <dbReference type="EMBL" id="SDH39992.1"/>
    </source>
</evidence>
<dbReference type="RefSeq" id="WP_093274687.1">
    <property type="nucleotide sequence ID" value="NZ_FNDD01000015.1"/>
</dbReference>
<sequence length="148" mass="15495">MSSLIALKLKQLGFTLIELMIVVAIIGVLSSIALPAYQNYVKKAEFSAALATMKALLTPAELYYQEYGGFSASQSSAVFSALGISASTPTLGSIEIKTNALEFSFQSSAIATNTTISYSRTTSGWQCSTTLASGESADIVPSSCPESP</sequence>
<evidence type="ECO:0000313" key="5">
    <source>
        <dbReference type="Proteomes" id="UP000198854"/>
    </source>
</evidence>
<dbReference type="GO" id="GO:0043107">
    <property type="term" value="P:type IV pilus-dependent motility"/>
    <property type="evidence" value="ECO:0007669"/>
    <property type="project" value="TreeGrafter"/>
</dbReference>
<dbReference type="InterPro" id="IPR045584">
    <property type="entry name" value="Pilin-like"/>
</dbReference>
<dbReference type="Pfam" id="PF00114">
    <property type="entry name" value="Pilin"/>
    <property type="match status" value="1"/>
</dbReference>
<organism evidence="4 5">
    <name type="scientific">Vibrio xiamenensis</name>
    <dbReference type="NCBI Taxonomy" id="861298"/>
    <lineage>
        <taxon>Bacteria</taxon>
        <taxon>Pseudomonadati</taxon>
        <taxon>Pseudomonadota</taxon>
        <taxon>Gammaproteobacteria</taxon>
        <taxon>Vibrionales</taxon>
        <taxon>Vibrionaceae</taxon>
        <taxon>Vibrio</taxon>
    </lineage>
</organism>
<keyword evidence="3" id="KW-1133">Transmembrane helix</keyword>
<dbReference type="Proteomes" id="UP000198854">
    <property type="component" value="Unassembled WGS sequence"/>
</dbReference>
<dbReference type="NCBIfam" id="TIGR02532">
    <property type="entry name" value="IV_pilin_GFxxxE"/>
    <property type="match status" value="1"/>
</dbReference>
<dbReference type="InterPro" id="IPR001082">
    <property type="entry name" value="Pilin"/>
</dbReference>
<dbReference type="AlphaFoldDB" id="A0A1G8C3M6"/>
<gene>
    <name evidence="4" type="ORF">SAMN04488136_11535</name>
</gene>
<dbReference type="STRING" id="861298.SAMN04488136_11535"/>
<proteinExistence type="inferred from homology"/>
<reference evidence="5" key="1">
    <citation type="submission" date="2016-10" db="EMBL/GenBank/DDBJ databases">
        <authorList>
            <person name="Varghese N."/>
            <person name="Submissions S."/>
        </authorList>
    </citation>
    <scope>NUCLEOTIDE SEQUENCE [LARGE SCALE GENOMIC DNA]</scope>
    <source>
        <strain evidence="5">CGMCC 1.10228</strain>
    </source>
</reference>
<keyword evidence="3" id="KW-0472">Membrane</keyword>
<keyword evidence="5" id="KW-1185">Reference proteome</keyword>
<keyword evidence="2" id="KW-0488">Methylation</keyword>
<dbReference type="PANTHER" id="PTHR30093">
    <property type="entry name" value="GENERAL SECRETION PATHWAY PROTEIN G"/>
    <property type="match status" value="1"/>
</dbReference>
<comment type="similarity">
    <text evidence="1">Belongs to the N-Me-Phe pilin family.</text>
</comment>
<feature type="transmembrane region" description="Helical" evidence="3">
    <location>
        <begin position="12"/>
        <end position="37"/>
    </location>
</feature>
<dbReference type="GO" id="GO:0044096">
    <property type="term" value="C:type IV pilus"/>
    <property type="evidence" value="ECO:0007669"/>
    <property type="project" value="TreeGrafter"/>
</dbReference>
<evidence type="ECO:0000256" key="1">
    <source>
        <dbReference type="ARBA" id="ARBA00005233"/>
    </source>
</evidence>
<dbReference type="EMBL" id="FNDD01000015">
    <property type="protein sequence ID" value="SDH39992.1"/>
    <property type="molecule type" value="Genomic_DNA"/>
</dbReference>
<dbReference type="InterPro" id="IPR012902">
    <property type="entry name" value="N_methyl_site"/>
</dbReference>
<dbReference type="GO" id="GO:0007155">
    <property type="term" value="P:cell adhesion"/>
    <property type="evidence" value="ECO:0007669"/>
    <property type="project" value="InterPro"/>
</dbReference>
<dbReference type="SUPFAM" id="SSF54523">
    <property type="entry name" value="Pili subunits"/>
    <property type="match status" value="1"/>
</dbReference>
<name>A0A1G8C3M6_9VIBR</name>
<accession>A0A1G8C3M6</accession>
<dbReference type="Pfam" id="PF07963">
    <property type="entry name" value="N_methyl"/>
    <property type="match status" value="1"/>
</dbReference>
<dbReference type="Gene3D" id="3.30.700.10">
    <property type="entry name" value="Glycoprotein, Type 4 Pilin"/>
    <property type="match status" value="1"/>
</dbReference>